<proteinExistence type="predicted"/>
<dbReference type="InterPro" id="IPR035965">
    <property type="entry name" value="PAS-like_dom_sf"/>
</dbReference>
<keyword evidence="4" id="KW-1003">Cell membrane</keyword>
<dbReference type="GO" id="GO:0005524">
    <property type="term" value="F:ATP binding"/>
    <property type="evidence" value="ECO:0007669"/>
    <property type="project" value="UniProtKB-KW"/>
</dbReference>
<reference evidence="15 16" key="1">
    <citation type="submission" date="2018-11" db="EMBL/GenBank/DDBJ databases">
        <title>Genomic Encyclopedia of Type Strains, Phase IV (KMG-IV): sequencing the most valuable type-strain genomes for metagenomic binning, comparative biology and taxonomic classification.</title>
        <authorList>
            <person name="Goeker M."/>
        </authorList>
    </citation>
    <scope>NUCLEOTIDE SEQUENCE [LARGE SCALE GENOMIC DNA]</scope>
    <source>
        <strain evidence="15 16">DSM 5900</strain>
    </source>
</reference>
<protein>
    <recommendedName>
        <fullName evidence="3">histidine kinase</fullName>
        <ecNumber evidence="3">2.7.13.3</ecNumber>
    </recommendedName>
</protein>
<dbReference type="EC" id="2.7.13.3" evidence="3"/>
<dbReference type="OrthoDB" id="9813151at2"/>
<evidence type="ECO:0000256" key="13">
    <source>
        <dbReference type="SAM" id="Phobius"/>
    </source>
</evidence>
<dbReference type="Proteomes" id="UP000278222">
    <property type="component" value="Unassembled WGS sequence"/>
</dbReference>
<dbReference type="SUPFAM" id="SSF47384">
    <property type="entry name" value="Homodimeric domain of signal transducing histidine kinase"/>
    <property type="match status" value="1"/>
</dbReference>
<dbReference type="PANTHER" id="PTHR45453">
    <property type="entry name" value="PHOSPHATE REGULON SENSOR PROTEIN PHOR"/>
    <property type="match status" value="1"/>
</dbReference>
<keyword evidence="5" id="KW-0597">Phosphoprotein</keyword>
<keyword evidence="16" id="KW-1185">Reference proteome</keyword>
<dbReference type="PRINTS" id="PR00344">
    <property type="entry name" value="BCTRLSENSOR"/>
</dbReference>
<dbReference type="InterPro" id="IPR003594">
    <property type="entry name" value="HATPase_dom"/>
</dbReference>
<comment type="caution">
    <text evidence="15">The sequence shown here is derived from an EMBL/GenBank/DDBJ whole genome shotgun (WGS) entry which is preliminary data.</text>
</comment>
<dbReference type="FunFam" id="1.10.287.130:FF:000008">
    <property type="entry name" value="Two-component sensor histidine kinase"/>
    <property type="match status" value="1"/>
</dbReference>
<dbReference type="InterPro" id="IPR036890">
    <property type="entry name" value="HATPase_C_sf"/>
</dbReference>
<evidence type="ECO:0000256" key="11">
    <source>
        <dbReference type="ARBA" id="ARBA00023136"/>
    </source>
</evidence>
<dbReference type="Gene3D" id="3.30.565.10">
    <property type="entry name" value="Histidine kinase-like ATPase, C-terminal domain"/>
    <property type="match status" value="1"/>
</dbReference>
<feature type="domain" description="Histidine kinase" evidence="14">
    <location>
        <begin position="240"/>
        <end position="466"/>
    </location>
</feature>
<evidence type="ECO:0000256" key="2">
    <source>
        <dbReference type="ARBA" id="ARBA00004236"/>
    </source>
</evidence>
<dbReference type="InterPro" id="IPR036097">
    <property type="entry name" value="HisK_dim/P_sf"/>
</dbReference>
<dbReference type="Gene3D" id="1.10.287.130">
    <property type="match status" value="1"/>
</dbReference>
<dbReference type="InterPro" id="IPR004358">
    <property type="entry name" value="Sig_transdc_His_kin-like_C"/>
</dbReference>
<dbReference type="Pfam" id="PF02518">
    <property type="entry name" value="HATPase_c"/>
    <property type="match status" value="1"/>
</dbReference>
<keyword evidence="13" id="KW-0812">Transmembrane</keyword>
<keyword evidence="6" id="KW-0808">Transferase</keyword>
<evidence type="ECO:0000313" key="15">
    <source>
        <dbReference type="EMBL" id="ROP90841.1"/>
    </source>
</evidence>
<keyword evidence="13" id="KW-1133">Transmembrane helix</keyword>
<evidence type="ECO:0000256" key="6">
    <source>
        <dbReference type="ARBA" id="ARBA00022679"/>
    </source>
</evidence>
<name>A0A3N1LCS3_9PROT</name>
<dbReference type="SMART" id="SM00387">
    <property type="entry name" value="HATPase_c"/>
    <property type="match status" value="1"/>
</dbReference>
<evidence type="ECO:0000256" key="4">
    <source>
        <dbReference type="ARBA" id="ARBA00022475"/>
    </source>
</evidence>
<evidence type="ECO:0000259" key="14">
    <source>
        <dbReference type="PROSITE" id="PS50109"/>
    </source>
</evidence>
<dbReference type="RefSeq" id="WP_123690264.1">
    <property type="nucleotide sequence ID" value="NZ_AP019700.1"/>
</dbReference>
<evidence type="ECO:0000256" key="3">
    <source>
        <dbReference type="ARBA" id="ARBA00012438"/>
    </source>
</evidence>
<keyword evidence="9" id="KW-0067">ATP-binding</keyword>
<comment type="subcellular location">
    <subcellularLocation>
        <location evidence="2">Cell membrane</location>
    </subcellularLocation>
</comment>
<feature type="transmembrane region" description="Helical" evidence="13">
    <location>
        <begin position="12"/>
        <end position="31"/>
    </location>
</feature>
<gene>
    <name evidence="15" type="ORF">EDC65_2700</name>
</gene>
<dbReference type="CDD" id="cd00082">
    <property type="entry name" value="HisKA"/>
    <property type="match status" value="1"/>
</dbReference>
<dbReference type="CDD" id="cd00075">
    <property type="entry name" value="HATPase"/>
    <property type="match status" value="1"/>
</dbReference>
<dbReference type="SMART" id="SM00388">
    <property type="entry name" value="HisKA"/>
    <property type="match status" value="1"/>
</dbReference>
<dbReference type="InterPro" id="IPR000014">
    <property type="entry name" value="PAS"/>
</dbReference>
<evidence type="ECO:0000256" key="8">
    <source>
        <dbReference type="ARBA" id="ARBA00022777"/>
    </source>
</evidence>
<dbReference type="InterPro" id="IPR003661">
    <property type="entry name" value="HisK_dim/P_dom"/>
</dbReference>
<dbReference type="Pfam" id="PF13188">
    <property type="entry name" value="PAS_8"/>
    <property type="match status" value="1"/>
</dbReference>
<dbReference type="AlphaFoldDB" id="A0A3N1LCS3"/>
<evidence type="ECO:0000256" key="12">
    <source>
        <dbReference type="SAM" id="MobiDB-lite"/>
    </source>
</evidence>
<dbReference type="SUPFAM" id="SSF55785">
    <property type="entry name" value="PYP-like sensor domain (PAS domain)"/>
    <property type="match status" value="1"/>
</dbReference>
<evidence type="ECO:0000256" key="1">
    <source>
        <dbReference type="ARBA" id="ARBA00000085"/>
    </source>
</evidence>
<feature type="transmembrane region" description="Helical" evidence="13">
    <location>
        <begin position="38"/>
        <end position="58"/>
    </location>
</feature>
<keyword evidence="11 13" id="KW-0472">Membrane</keyword>
<dbReference type="GO" id="GO:0000155">
    <property type="term" value="F:phosphorelay sensor kinase activity"/>
    <property type="evidence" value="ECO:0007669"/>
    <property type="project" value="InterPro"/>
</dbReference>
<evidence type="ECO:0000256" key="9">
    <source>
        <dbReference type="ARBA" id="ARBA00022840"/>
    </source>
</evidence>
<dbReference type="GO" id="GO:0004721">
    <property type="term" value="F:phosphoprotein phosphatase activity"/>
    <property type="evidence" value="ECO:0007669"/>
    <property type="project" value="TreeGrafter"/>
</dbReference>
<keyword evidence="10" id="KW-0902">Two-component regulatory system</keyword>
<evidence type="ECO:0000256" key="10">
    <source>
        <dbReference type="ARBA" id="ARBA00023012"/>
    </source>
</evidence>
<feature type="region of interest" description="Disordered" evidence="12">
    <location>
        <begin position="450"/>
        <end position="472"/>
    </location>
</feature>
<keyword evidence="8 15" id="KW-0418">Kinase</keyword>
<accession>A0A3N1LCS3</accession>
<organism evidence="15 16">
    <name type="scientific">Stella humosa</name>
    <dbReference type="NCBI Taxonomy" id="94"/>
    <lineage>
        <taxon>Bacteria</taxon>
        <taxon>Pseudomonadati</taxon>
        <taxon>Pseudomonadota</taxon>
        <taxon>Alphaproteobacteria</taxon>
        <taxon>Rhodospirillales</taxon>
        <taxon>Stellaceae</taxon>
        <taxon>Stella</taxon>
    </lineage>
</organism>
<dbReference type="GO" id="GO:0016036">
    <property type="term" value="P:cellular response to phosphate starvation"/>
    <property type="evidence" value="ECO:0007669"/>
    <property type="project" value="TreeGrafter"/>
</dbReference>
<dbReference type="PROSITE" id="PS50109">
    <property type="entry name" value="HIS_KIN"/>
    <property type="match status" value="1"/>
</dbReference>
<evidence type="ECO:0000256" key="7">
    <source>
        <dbReference type="ARBA" id="ARBA00022741"/>
    </source>
</evidence>
<dbReference type="Pfam" id="PF00512">
    <property type="entry name" value="HisKA"/>
    <property type="match status" value="1"/>
</dbReference>
<dbReference type="EMBL" id="RJKX01000014">
    <property type="protein sequence ID" value="ROP90841.1"/>
    <property type="molecule type" value="Genomic_DNA"/>
</dbReference>
<sequence length="472" mass="50683">MDRWPTLRRVVLHAATVASPGLLVLLLLLVLGVIAPGVAALALAVVLLATAVLVWPYVLGVDSLQVAVDRLERHGDSPGPDTGPSESLRRVWDAVRRMHHEKEQGRRAVEQRLQAEEAILTALPDPLLLIDPARRVVRANAAAAELFGGSPVGRDLAAAIRHPAVLAAADAVLAGEASRAVDFAVSTPVARELVARIMRLEHAAGMPRDGVLEDVAALLSLHDVTAIKRAERMRADFVANASHELRTPLSTLVGFVETLQGPARDDEEARDRFLAIMHEQAHRMARLVEDLLSLSRIEQDEHTPPSGRVDLGEIVHAAVETMEMKARSRGSSIDLVATAGLPLVQADADQIAQVLQNLIDNAIKYGRRGTPVAITLQRSPRGTLAGGRPGIALAVADQGEGIPREHLSRLTERFYRVDPARSRAMGGTGLGLAIVKHIVARHRGRLDIASEPGQGSRFTIHLPVAEPPPSSN</sequence>
<dbReference type="Gene3D" id="3.30.450.20">
    <property type="entry name" value="PAS domain"/>
    <property type="match status" value="1"/>
</dbReference>
<evidence type="ECO:0000256" key="5">
    <source>
        <dbReference type="ARBA" id="ARBA00022553"/>
    </source>
</evidence>
<comment type="catalytic activity">
    <reaction evidence="1">
        <text>ATP + protein L-histidine = ADP + protein N-phospho-L-histidine.</text>
        <dbReference type="EC" id="2.7.13.3"/>
    </reaction>
</comment>
<dbReference type="InterPro" id="IPR005467">
    <property type="entry name" value="His_kinase_dom"/>
</dbReference>
<keyword evidence="7" id="KW-0547">Nucleotide-binding</keyword>
<dbReference type="InterPro" id="IPR050351">
    <property type="entry name" value="BphY/WalK/GraS-like"/>
</dbReference>
<dbReference type="FunFam" id="3.30.565.10:FF:000006">
    <property type="entry name" value="Sensor histidine kinase WalK"/>
    <property type="match status" value="1"/>
</dbReference>
<dbReference type="GO" id="GO:0005886">
    <property type="term" value="C:plasma membrane"/>
    <property type="evidence" value="ECO:0007669"/>
    <property type="project" value="UniProtKB-SubCell"/>
</dbReference>
<dbReference type="PANTHER" id="PTHR45453:SF1">
    <property type="entry name" value="PHOSPHATE REGULON SENSOR PROTEIN PHOR"/>
    <property type="match status" value="1"/>
</dbReference>
<evidence type="ECO:0000313" key="16">
    <source>
        <dbReference type="Proteomes" id="UP000278222"/>
    </source>
</evidence>
<dbReference type="SUPFAM" id="SSF55874">
    <property type="entry name" value="ATPase domain of HSP90 chaperone/DNA topoisomerase II/histidine kinase"/>
    <property type="match status" value="1"/>
</dbReference>